<sequence length="347" mass="39345">MIVIIGAGLSGLLTGYRLKKEGIPFKILEARSRIGGRINTIYGRENTPVEMGATWFGNQHRHLISLLEELGIGSFEQYMDGTVFFQPFSTSPAQSIQIPGEPPSYRISGGTSNLINTLYKKLDEKDVKLNQSVKEIRFQNDSVQVIAEEVFEGEKVVLAIPPKLWAKKILFEPDLPDNLMRIAQQTQTWMEDSIKIALTYKQPFWEEENLSGTLFSNTGPITELYDHCDHQRSKYALCGFINSSFKQLPFSERRAKVIDQIKNVFGEKAEDFSDYEECIWSKEQHTFETSDIPLFPHQNNGNQIFSKSFMNDKLLISSSESALEFPGYMDGAVYSANETAKKIIAPQ</sequence>
<dbReference type="InterPro" id="IPR036188">
    <property type="entry name" value="FAD/NAD-bd_sf"/>
</dbReference>
<dbReference type="SUPFAM" id="SSF54373">
    <property type="entry name" value="FAD-linked reductases, C-terminal domain"/>
    <property type="match status" value="1"/>
</dbReference>
<dbReference type="Proteomes" id="UP001139344">
    <property type="component" value="Unassembled WGS sequence"/>
</dbReference>
<evidence type="ECO:0000256" key="1">
    <source>
        <dbReference type="ARBA" id="ARBA00005995"/>
    </source>
</evidence>
<evidence type="ECO:0000313" key="3">
    <source>
        <dbReference type="EMBL" id="MCG9972790.1"/>
    </source>
</evidence>
<name>A0A9X1UZ43_9FLAO</name>
<dbReference type="EMBL" id="JAJSON010000025">
    <property type="protein sequence ID" value="MCG9972790.1"/>
    <property type="molecule type" value="Genomic_DNA"/>
</dbReference>
<dbReference type="PANTHER" id="PTHR43563:SF14">
    <property type="entry name" value="AMINE OXIDASE"/>
    <property type="match status" value="1"/>
</dbReference>
<evidence type="ECO:0000313" key="4">
    <source>
        <dbReference type="Proteomes" id="UP001139344"/>
    </source>
</evidence>
<dbReference type="Gene3D" id="3.50.50.60">
    <property type="entry name" value="FAD/NAD(P)-binding domain"/>
    <property type="match status" value="2"/>
</dbReference>
<keyword evidence="4" id="KW-1185">Reference proteome</keyword>
<dbReference type="AlphaFoldDB" id="A0A9X1UZ43"/>
<dbReference type="InterPro" id="IPR050703">
    <property type="entry name" value="Flavin_MAO"/>
</dbReference>
<evidence type="ECO:0000259" key="2">
    <source>
        <dbReference type="Pfam" id="PF01593"/>
    </source>
</evidence>
<feature type="domain" description="Amine oxidase" evidence="2">
    <location>
        <begin position="9"/>
        <end position="83"/>
    </location>
</feature>
<comment type="similarity">
    <text evidence="1">Belongs to the flavin monoamine oxidase family.</text>
</comment>
<dbReference type="InterPro" id="IPR002937">
    <property type="entry name" value="Amino_oxidase"/>
</dbReference>
<proteinExistence type="inferred from homology"/>
<organism evidence="3 4">
    <name type="scientific">Christiangramia crocea</name>
    <dbReference type="NCBI Taxonomy" id="2904124"/>
    <lineage>
        <taxon>Bacteria</taxon>
        <taxon>Pseudomonadati</taxon>
        <taxon>Bacteroidota</taxon>
        <taxon>Flavobacteriia</taxon>
        <taxon>Flavobacteriales</taxon>
        <taxon>Flavobacteriaceae</taxon>
        <taxon>Christiangramia</taxon>
    </lineage>
</organism>
<reference evidence="3" key="1">
    <citation type="submission" date="2021-12" db="EMBL/GenBank/DDBJ databases">
        <title>Description of Gramella crocea sp. nov., a new bacterium isolated from activated sludge.</title>
        <authorList>
            <person name="Zhang X."/>
        </authorList>
    </citation>
    <scope>NUCLEOTIDE SEQUENCE</scope>
    <source>
        <strain evidence="3">YB25</strain>
    </source>
</reference>
<comment type="caution">
    <text evidence="3">The sequence shown here is derived from an EMBL/GenBank/DDBJ whole genome shotgun (WGS) entry which is preliminary data.</text>
</comment>
<dbReference type="SUPFAM" id="SSF51905">
    <property type="entry name" value="FAD/NAD(P)-binding domain"/>
    <property type="match status" value="1"/>
</dbReference>
<protein>
    <submittedName>
        <fullName evidence="3">FAD-dependent oxidoreductase</fullName>
    </submittedName>
</protein>
<dbReference type="Pfam" id="PF01593">
    <property type="entry name" value="Amino_oxidase"/>
    <property type="match status" value="2"/>
</dbReference>
<dbReference type="RefSeq" id="WP_240100146.1">
    <property type="nucleotide sequence ID" value="NZ_JAJSON010000025.1"/>
</dbReference>
<accession>A0A9X1UZ43</accession>
<dbReference type="GO" id="GO:0016491">
    <property type="term" value="F:oxidoreductase activity"/>
    <property type="evidence" value="ECO:0007669"/>
    <property type="project" value="InterPro"/>
</dbReference>
<gene>
    <name evidence="3" type="ORF">LU635_14160</name>
</gene>
<dbReference type="PANTHER" id="PTHR43563">
    <property type="entry name" value="AMINE OXIDASE"/>
    <property type="match status" value="1"/>
</dbReference>
<feature type="domain" description="Amine oxidase" evidence="2">
    <location>
        <begin position="104"/>
        <end position="344"/>
    </location>
</feature>